<dbReference type="Pfam" id="PF01656">
    <property type="entry name" value="CbiA"/>
    <property type="match status" value="1"/>
</dbReference>
<reference evidence="3" key="1">
    <citation type="submission" date="2021-02" db="EMBL/GenBank/DDBJ databases">
        <authorList>
            <person name="Nowell W R."/>
        </authorList>
    </citation>
    <scope>NUCLEOTIDE SEQUENCE</scope>
</reference>
<feature type="domain" description="CobQ/CobB/MinD/ParA nucleotide binding" evidence="1">
    <location>
        <begin position="4"/>
        <end position="117"/>
    </location>
</feature>
<dbReference type="InterPro" id="IPR027417">
    <property type="entry name" value="P-loop_NTPase"/>
</dbReference>
<evidence type="ECO:0000313" key="2">
    <source>
        <dbReference type="EMBL" id="CAF2142793.1"/>
    </source>
</evidence>
<sequence length="208" mass="22752">MKVIAILNQKGGVGKTTLATNIATKLHLDNENVLLIDSDPQGSARDWHAVGNSDLPVIGLDRPTLDKNIGKIASKFDWVVIDGAPQLTDMAISSIKCADLVIIPVQPSPYDIWASSDLVDIIKQRQQINNDIPKAYFCISRKIANTTLSKDVLVALKDYGFPVMCASTSQRIVYPKSAAEGKSIFDQPKNHEAIEEITAILEEIKTII</sequence>
<gene>
    <name evidence="3" type="ORF">UXM345_LOCUS26678</name>
    <name evidence="2" type="ORF">XDN619_LOCUS27066</name>
</gene>
<accession>A0A820AHY7</accession>
<dbReference type="NCBIfam" id="NF041546">
    <property type="entry name" value="ParA_partition"/>
    <property type="match status" value="1"/>
</dbReference>
<comment type="caution">
    <text evidence="3">The sequence shown here is derived from an EMBL/GenBank/DDBJ whole genome shotgun (WGS) entry which is preliminary data.</text>
</comment>
<dbReference type="InterPro" id="IPR050678">
    <property type="entry name" value="DNA_Partitioning_ATPase"/>
</dbReference>
<dbReference type="PANTHER" id="PTHR13696">
    <property type="entry name" value="P-LOOP CONTAINING NUCLEOSIDE TRIPHOSPHATE HYDROLASE"/>
    <property type="match status" value="1"/>
</dbReference>
<dbReference type="CDD" id="cd02042">
    <property type="entry name" value="ParAB_family"/>
    <property type="match status" value="1"/>
</dbReference>
<dbReference type="SUPFAM" id="SSF52540">
    <property type="entry name" value="P-loop containing nucleoside triphosphate hydrolases"/>
    <property type="match status" value="1"/>
</dbReference>
<organism evidence="3 4">
    <name type="scientific">Rotaria magnacalcarata</name>
    <dbReference type="NCBI Taxonomy" id="392030"/>
    <lineage>
        <taxon>Eukaryota</taxon>
        <taxon>Metazoa</taxon>
        <taxon>Spiralia</taxon>
        <taxon>Gnathifera</taxon>
        <taxon>Rotifera</taxon>
        <taxon>Eurotatoria</taxon>
        <taxon>Bdelloidea</taxon>
        <taxon>Philodinida</taxon>
        <taxon>Philodinidae</taxon>
        <taxon>Rotaria</taxon>
    </lineage>
</organism>
<evidence type="ECO:0000259" key="1">
    <source>
        <dbReference type="Pfam" id="PF01656"/>
    </source>
</evidence>
<proteinExistence type="predicted"/>
<dbReference type="EMBL" id="CAJNRG010012732">
    <property type="protein sequence ID" value="CAF2142793.1"/>
    <property type="molecule type" value="Genomic_DNA"/>
</dbReference>
<dbReference type="EMBL" id="CAJOBF010005516">
    <property type="protein sequence ID" value="CAF4177960.1"/>
    <property type="molecule type" value="Genomic_DNA"/>
</dbReference>
<evidence type="ECO:0000313" key="4">
    <source>
        <dbReference type="Proteomes" id="UP000663842"/>
    </source>
</evidence>
<evidence type="ECO:0000313" key="3">
    <source>
        <dbReference type="EMBL" id="CAF4177960.1"/>
    </source>
</evidence>
<dbReference type="AlphaFoldDB" id="A0A820AHY7"/>
<dbReference type="Proteomes" id="UP000663887">
    <property type="component" value="Unassembled WGS sequence"/>
</dbReference>
<dbReference type="InterPro" id="IPR048089">
    <property type="entry name" value="McdA"/>
</dbReference>
<dbReference type="PANTHER" id="PTHR13696:SF96">
    <property type="entry name" value="COBQ_COBB_MIND_PARA NUCLEOTIDE BINDING DOMAIN-CONTAINING PROTEIN"/>
    <property type="match status" value="1"/>
</dbReference>
<dbReference type="InterPro" id="IPR002586">
    <property type="entry name" value="CobQ/CobB/MinD/ParA_Nub-bd_dom"/>
</dbReference>
<dbReference type="PIRSF" id="PIRSF009320">
    <property type="entry name" value="Nuc_binding_HP_1000"/>
    <property type="match status" value="1"/>
</dbReference>
<dbReference type="Proteomes" id="UP000663842">
    <property type="component" value="Unassembled WGS sequence"/>
</dbReference>
<dbReference type="Gene3D" id="3.40.50.300">
    <property type="entry name" value="P-loop containing nucleotide triphosphate hydrolases"/>
    <property type="match status" value="1"/>
</dbReference>
<protein>
    <recommendedName>
        <fullName evidence="1">CobQ/CobB/MinD/ParA nucleotide binding domain-containing protein</fullName>
    </recommendedName>
</protein>
<name>A0A820AHY7_9BILA</name>